<organism evidence="2 3">
    <name type="scientific">Candidatus Mcinerneyibacterium aminivorans</name>
    <dbReference type="NCBI Taxonomy" id="2703815"/>
    <lineage>
        <taxon>Bacteria</taxon>
        <taxon>Candidatus Macinerneyibacteriota</taxon>
        <taxon>Candidatus Mcinerneyibacteria</taxon>
        <taxon>Candidatus Mcinerneyibacteriales</taxon>
        <taxon>Candidatus Mcinerneyibacteriaceae</taxon>
        <taxon>Candidatus Mcinerneyibacterium</taxon>
    </lineage>
</organism>
<protein>
    <submittedName>
        <fullName evidence="2">Glycosyltransferase family 4 protein</fullName>
    </submittedName>
</protein>
<reference evidence="2" key="1">
    <citation type="submission" date="2019-08" db="EMBL/GenBank/DDBJ databases">
        <title>Genomic characterization of a novel candidate phylum (ARYD3) from a high temperature, high salinity tertiary oil reservoir in north central Oklahoma, USA.</title>
        <authorList>
            <person name="Youssef N.H."/>
            <person name="Yadav A."/>
            <person name="Elshahed M.S."/>
        </authorList>
    </citation>
    <scope>NUCLEOTIDE SEQUENCE [LARGE SCALE GENOMIC DNA]</scope>
    <source>
        <strain evidence="2">ARYD3</strain>
    </source>
</reference>
<name>A0A5D0MG46_9BACT</name>
<dbReference type="EMBL" id="VSIX01000116">
    <property type="protein sequence ID" value="TYB30563.1"/>
    <property type="molecule type" value="Genomic_DNA"/>
</dbReference>
<gene>
    <name evidence="2" type="ORF">FXF47_08585</name>
</gene>
<keyword evidence="3" id="KW-1185">Reference proteome</keyword>
<evidence type="ECO:0000313" key="3">
    <source>
        <dbReference type="Proteomes" id="UP000324143"/>
    </source>
</evidence>
<proteinExistence type="predicted"/>
<dbReference type="InterPro" id="IPR058592">
    <property type="entry name" value="Gtf3_C"/>
</dbReference>
<evidence type="ECO:0000313" key="2">
    <source>
        <dbReference type="EMBL" id="TYB30563.1"/>
    </source>
</evidence>
<dbReference type="Proteomes" id="UP000324143">
    <property type="component" value="Unassembled WGS sequence"/>
</dbReference>
<sequence>MKKALLIVYSNHTKDNRIRKHKHFLKNAGYKVDIIGFEKQPKSPSFLRKIIYILMLIINKEKAIEYLYGFLKYDINKNYDLIIANDWNTLPIAFKFKDKNNILVYDSHEYAIKLATENLKWRILICPLTKYIERKYILSADLVTTVSSQIAREYEKLYNISEVIVLRNIPLESDRGDISIKTSKTKPIKLYHHGHYLKLRKLDKIIEIVKSNKKFELYLRLIGEIKNLKNKYRKYKNIIFHEPLQPEELVEDIKNYDLGIALQPPYNKNRVYSLPNKFFDFIFGGVPVVVCNNTKSMAEFVKKYDIGFIARDFSYESIKTIFKKITIEEINQKKNNLLKAQKELSAGKEWEKLIKKIKEFEDKKKK</sequence>
<dbReference type="SUPFAM" id="SSF53756">
    <property type="entry name" value="UDP-Glycosyltransferase/glycogen phosphorylase"/>
    <property type="match status" value="1"/>
</dbReference>
<accession>A0A5D0MG46</accession>
<evidence type="ECO:0000259" key="1">
    <source>
        <dbReference type="Pfam" id="PF26337"/>
    </source>
</evidence>
<dbReference type="AlphaFoldDB" id="A0A5D0MG46"/>
<dbReference type="Gene3D" id="3.40.50.2000">
    <property type="entry name" value="Glycogen Phosphorylase B"/>
    <property type="match status" value="2"/>
</dbReference>
<dbReference type="Pfam" id="PF26337">
    <property type="entry name" value="Gtf3_C"/>
    <property type="match status" value="1"/>
</dbReference>
<feature type="domain" description="Glucosyltransferase 3-like C-terminal" evidence="1">
    <location>
        <begin position="211"/>
        <end position="356"/>
    </location>
</feature>
<comment type="caution">
    <text evidence="2">The sequence shown here is derived from an EMBL/GenBank/DDBJ whole genome shotgun (WGS) entry which is preliminary data.</text>
</comment>
<dbReference type="GO" id="GO:0016740">
    <property type="term" value="F:transferase activity"/>
    <property type="evidence" value="ECO:0007669"/>
    <property type="project" value="UniProtKB-KW"/>
</dbReference>